<dbReference type="PANTHER" id="PTHR30486">
    <property type="entry name" value="TWITCHING MOTILITY PROTEIN PILT"/>
    <property type="match status" value="1"/>
</dbReference>
<protein>
    <submittedName>
        <fullName evidence="3">Twitching motility protein PilT</fullName>
    </submittedName>
</protein>
<reference evidence="4" key="1">
    <citation type="submission" date="2020-06" db="EMBL/GenBank/DDBJ databases">
        <title>Draft genomic sequence of Geomonas sp. Red330.</title>
        <authorList>
            <person name="Itoh H."/>
            <person name="Zhenxing X."/>
            <person name="Ushijima N."/>
            <person name="Masuda Y."/>
            <person name="Shiratori Y."/>
            <person name="Senoo K."/>
        </authorList>
    </citation>
    <scope>NUCLEOTIDE SEQUENCE [LARGE SCALE GENOMIC DNA]</scope>
    <source>
        <strain evidence="4">Red330</strain>
    </source>
</reference>
<dbReference type="RefSeq" id="WP_183353857.1">
    <property type="nucleotide sequence ID" value="NZ_BLXX01000003.1"/>
</dbReference>
<dbReference type="CDD" id="cd01131">
    <property type="entry name" value="PilT"/>
    <property type="match status" value="1"/>
</dbReference>
<dbReference type="InterPro" id="IPR001482">
    <property type="entry name" value="T2SS/T4SS_dom"/>
</dbReference>
<dbReference type="PROSITE" id="PS00662">
    <property type="entry name" value="T2SP_E"/>
    <property type="match status" value="1"/>
</dbReference>
<comment type="caution">
    <text evidence="3">The sequence shown here is derived from an EMBL/GenBank/DDBJ whole genome shotgun (WGS) entry which is preliminary data.</text>
</comment>
<dbReference type="AlphaFoldDB" id="A0A6V8MGC3"/>
<name>A0A6V8MGC3_9BACT</name>
<dbReference type="Gene3D" id="3.30.450.90">
    <property type="match status" value="1"/>
</dbReference>
<dbReference type="InterPro" id="IPR006321">
    <property type="entry name" value="PilT/PilU"/>
</dbReference>
<dbReference type="SMART" id="SM00382">
    <property type="entry name" value="AAA"/>
    <property type="match status" value="1"/>
</dbReference>
<dbReference type="NCBIfam" id="TIGR01420">
    <property type="entry name" value="pilT_fam"/>
    <property type="match status" value="1"/>
</dbReference>
<sequence length="358" mass="39576">MARIDALFKLMSDKGASDLHLSTGAPPIFRLRGEMERQNFKALGHEELKAILFEILTQAQREHFEEHHDLDFAYSVPGLARFRGNLMMQHRGISAVFRIIPTKILSADELGLPDAVRGLTSLKKGLVLVTGPTGSGKSTTLAAMIDLINSTRSEHIITLEDPLEFIHENKMSLFNQRQIGEHSESFTTALRAALREDPDVILVGEMRDLETIHLAMSAAETGHLVFGTLHTASAAKTVDRIVDVFPKDAQEQVRAVLSEALRGVICQQLLKSADGKGRVAALEIMVGTPAIGNLIREGKTFQIPSIMQTGRKDGMQLMDQHILDLLKTKRISPEEAYRCCNDKKLFEQHLPSKEGGQG</sequence>
<evidence type="ECO:0000256" key="1">
    <source>
        <dbReference type="ARBA" id="ARBA00006611"/>
    </source>
</evidence>
<comment type="similarity">
    <text evidence="1">Belongs to the GSP E family.</text>
</comment>
<dbReference type="Gene3D" id="3.40.50.300">
    <property type="entry name" value="P-loop containing nucleotide triphosphate hydrolases"/>
    <property type="match status" value="1"/>
</dbReference>
<dbReference type="InterPro" id="IPR027417">
    <property type="entry name" value="P-loop_NTPase"/>
</dbReference>
<organism evidence="3 4">
    <name type="scientific">Geomonas silvestris</name>
    <dbReference type="NCBI Taxonomy" id="2740184"/>
    <lineage>
        <taxon>Bacteria</taxon>
        <taxon>Pseudomonadati</taxon>
        <taxon>Thermodesulfobacteriota</taxon>
        <taxon>Desulfuromonadia</taxon>
        <taxon>Geobacterales</taxon>
        <taxon>Geobacteraceae</taxon>
        <taxon>Geomonas</taxon>
    </lineage>
</organism>
<evidence type="ECO:0000313" key="3">
    <source>
        <dbReference type="EMBL" id="GFO59007.1"/>
    </source>
</evidence>
<keyword evidence="4" id="KW-1185">Reference proteome</keyword>
<evidence type="ECO:0000259" key="2">
    <source>
        <dbReference type="PROSITE" id="PS00662"/>
    </source>
</evidence>
<accession>A0A6V8MGC3</accession>
<dbReference type="Proteomes" id="UP000556026">
    <property type="component" value="Unassembled WGS sequence"/>
</dbReference>
<proteinExistence type="inferred from homology"/>
<gene>
    <name evidence="3" type="primary">pilT-3</name>
    <name evidence="3" type="ORF">GMST_13320</name>
</gene>
<dbReference type="InterPro" id="IPR050921">
    <property type="entry name" value="T4SS_GSP_E_ATPase"/>
</dbReference>
<feature type="domain" description="Bacterial type II secretion system protein E" evidence="2">
    <location>
        <begin position="194"/>
        <end position="208"/>
    </location>
</feature>
<dbReference type="GO" id="GO:0016887">
    <property type="term" value="F:ATP hydrolysis activity"/>
    <property type="evidence" value="ECO:0007669"/>
    <property type="project" value="InterPro"/>
</dbReference>
<dbReference type="InterPro" id="IPR003593">
    <property type="entry name" value="AAA+_ATPase"/>
</dbReference>
<dbReference type="SUPFAM" id="SSF52540">
    <property type="entry name" value="P-loop containing nucleoside triphosphate hydrolases"/>
    <property type="match status" value="1"/>
</dbReference>
<dbReference type="PANTHER" id="PTHR30486:SF6">
    <property type="entry name" value="TYPE IV PILUS RETRACTATION ATPASE PILT"/>
    <property type="match status" value="1"/>
</dbReference>
<dbReference type="Pfam" id="PF00437">
    <property type="entry name" value="T2SSE"/>
    <property type="match status" value="1"/>
</dbReference>
<evidence type="ECO:0000313" key="4">
    <source>
        <dbReference type="Proteomes" id="UP000556026"/>
    </source>
</evidence>
<dbReference type="GO" id="GO:0005524">
    <property type="term" value="F:ATP binding"/>
    <property type="evidence" value="ECO:0007669"/>
    <property type="project" value="InterPro"/>
</dbReference>
<dbReference type="EMBL" id="BLXX01000003">
    <property type="protein sequence ID" value="GFO59007.1"/>
    <property type="molecule type" value="Genomic_DNA"/>
</dbReference>